<evidence type="ECO:0000313" key="2">
    <source>
        <dbReference type="EMBL" id="WDD97883.1"/>
    </source>
</evidence>
<feature type="region of interest" description="Disordered" evidence="1">
    <location>
        <begin position="1"/>
        <end position="24"/>
    </location>
</feature>
<dbReference type="AlphaFoldDB" id="A0AAF0C2G6"/>
<dbReference type="Proteomes" id="UP000032568">
    <property type="component" value="Chromosome"/>
</dbReference>
<evidence type="ECO:0000313" key="3">
    <source>
        <dbReference type="Proteomes" id="UP000032568"/>
    </source>
</evidence>
<protein>
    <submittedName>
        <fullName evidence="2">Uncharacterized protein</fullName>
    </submittedName>
</protein>
<sequence length="59" mass="6223">MKLSLNKNKLKNLSKDNSALPVEMTPQVGGAGGVTRFSGGKGPDLATCYVVLPSERDCE</sequence>
<organism evidence="2 3">
    <name type="scientific">Thalassomonas actiniarum</name>
    <dbReference type="NCBI Taxonomy" id="485447"/>
    <lineage>
        <taxon>Bacteria</taxon>
        <taxon>Pseudomonadati</taxon>
        <taxon>Pseudomonadota</taxon>
        <taxon>Gammaproteobacteria</taxon>
        <taxon>Alteromonadales</taxon>
        <taxon>Colwelliaceae</taxon>
        <taxon>Thalassomonas</taxon>
    </lineage>
</organism>
<gene>
    <name evidence="2" type="ORF">SG35_021710</name>
</gene>
<proteinExistence type="predicted"/>
<keyword evidence="3" id="KW-1185">Reference proteome</keyword>
<dbReference type="KEGG" id="tact:SG35_021710"/>
<reference evidence="2 3" key="1">
    <citation type="journal article" date="2015" name="Genome Announc.">
        <title>Draft Genome Sequences of Marine Isolates of Thalassomonas viridans and Thalassomonas actiniarum.</title>
        <authorList>
            <person name="Olonade I."/>
            <person name="van Zyl L.J."/>
            <person name="Trindade M."/>
        </authorList>
    </citation>
    <scope>NUCLEOTIDE SEQUENCE [LARGE SCALE GENOMIC DNA]</scope>
    <source>
        <strain evidence="2 3">A5K-106</strain>
    </source>
</reference>
<accession>A0AAF0C2G6</accession>
<dbReference type="EMBL" id="CP059735">
    <property type="protein sequence ID" value="WDD97883.1"/>
    <property type="molecule type" value="Genomic_DNA"/>
</dbReference>
<evidence type="ECO:0000256" key="1">
    <source>
        <dbReference type="SAM" id="MobiDB-lite"/>
    </source>
</evidence>
<dbReference type="RefSeq" id="WP_044832059.1">
    <property type="nucleotide sequence ID" value="NZ_CP059735.1"/>
</dbReference>
<reference evidence="2 3" key="2">
    <citation type="journal article" date="2022" name="Mar. Drugs">
        <title>Bioassay-Guided Fractionation Leads to the Detection of Cholic Acid Generated by the Rare Thalassomonas sp.</title>
        <authorList>
            <person name="Pheiffer F."/>
            <person name="Schneider Y.K."/>
            <person name="Hansen E.H."/>
            <person name="Andersen J.H."/>
            <person name="Isaksson J."/>
            <person name="Busche T."/>
            <person name="R C."/>
            <person name="Kalinowski J."/>
            <person name="Zyl L.V."/>
            <person name="Trindade M."/>
        </authorList>
    </citation>
    <scope>NUCLEOTIDE SEQUENCE [LARGE SCALE GENOMIC DNA]</scope>
    <source>
        <strain evidence="2 3">A5K-106</strain>
    </source>
</reference>
<name>A0AAF0C2G6_9GAMM</name>